<evidence type="ECO:0000313" key="1">
    <source>
        <dbReference type="EMBL" id="MUI16306.1"/>
    </source>
</evidence>
<keyword evidence="2" id="KW-1185">Reference proteome</keyword>
<protein>
    <submittedName>
        <fullName evidence="1">DUF4936 family protein</fullName>
    </submittedName>
</protein>
<dbReference type="RefSeq" id="WP_155711881.1">
    <property type="nucleotide sequence ID" value="NZ_BMWU01000023.1"/>
</dbReference>
<evidence type="ECO:0000313" key="2">
    <source>
        <dbReference type="Proteomes" id="UP000431684"/>
    </source>
</evidence>
<dbReference type="Pfam" id="PF16290">
    <property type="entry name" value="DUF4936"/>
    <property type="match status" value="1"/>
</dbReference>
<organism evidence="1 2">
    <name type="scientific">Pseudoduganella dura</name>
    <dbReference type="NCBI Taxonomy" id="321982"/>
    <lineage>
        <taxon>Bacteria</taxon>
        <taxon>Pseudomonadati</taxon>
        <taxon>Pseudomonadota</taxon>
        <taxon>Betaproteobacteria</taxon>
        <taxon>Burkholderiales</taxon>
        <taxon>Oxalobacteraceae</taxon>
        <taxon>Telluria group</taxon>
        <taxon>Pseudoduganella</taxon>
    </lineage>
</organism>
<dbReference type="InterPro" id="IPR032556">
    <property type="entry name" value="DUF4936"/>
</dbReference>
<dbReference type="EMBL" id="WNWM01000002">
    <property type="protein sequence ID" value="MUI16306.1"/>
    <property type="molecule type" value="Genomic_DNA"/>
</dbReference>
<comment type="caution">
    <text evidence="1">The sequence shown here is derived from an EMBL/GenBank/DDBJ whole genome shotgun (WGS) entry which is preliminary data.</text>
</comment>
<proteinExistence type="predicted"/>
<name>A0A6I3XLB9_9BURK</name>
<gene>
    <name evidence="1" type="ORF">GJV26_28185</name>
</gene>
<dbReference type="OrthoDB" id="8527613at2"/>
<dbReference type="AlphaFoldDB" id="A0A6I3XLB9"/>
<accession>A0A6I3XLB9</accession>
<dbReference type="Proteomes" id="UP000431684">
    <property type="component" value="Unassembled WGS sequence"/>
</dbReference>
<sequence length="99" mass="10457">MDLYVYYRVRTGDAASLLPRVRALQGRLAATHGVAPQLKRRPASVDCDPDGVQTWMEVYPAATAGFAEALAQAVGASGLGALIAGPRHTEVFMDIPSCA</sequence>
<reference evidence="1 2" key="1">
    <citation type="submission" date="2019-11" db="EMBL/GenBank/DDBJ databases">
        <title>Draft Genome Sequences of Six Type Strains of the Genus Massilia.</title>
        <authorList>
            <person name="Miess H."/>
            <person name="Frediansyah A."/>
            <person name="Goeker M."/>
            <person name="Gross H."/>
        </authorList>
    </citation>
    <scope>NUCLEOTIDE SEQUENCE [LARGE SCALE GENOMIC DNA]</scope>
    <source>
        <strain evidence="1 2">DSM 17513</strain>
    </source>
</reference>